<dbReference type="KEGG" id="aez:C3E78_16170"/>
<dbReference type="PRINTS" id="PR00455">
    <property type="entry name" value="HTHTETR"/>
</dbReference>
<evidence type="ECO:0000256" key="1">
    <source>
        <dbReference type="ARBA" id="ARBA00023015"/>
    </source>
</evidence>
<reference evidence="5" key="1">
    <citation type="submission" date="2018-01" db="EMBL/GenBank/DDBJ databases">
        <authorList>
            <person name="Li J."/>
        </authorList>
    </citation>
    <scope>NUCLEOTIDE SEQUENCE [LARGE SCALE GENOMIC DNA]</scope>
    <source>
        <strain evidence="5">592</strain>
    </source>
</reference>
<dbReference type="PROSITE" id="PS50977">
    <property type="entry name" value="HTH_TETR_2"/>
    <property type="match status" value="1"/>
</dbReference>
<proteinExistence type="predicted"/>
<dbReference type="AlphaFoldDB" id="A0A2S0WQN7"/>
<dbReference type="InterPro" id="IPR036271">
    <property type="entry name" value="Tet_transcr_reg_TetR-rel_C_sf"/>
</dbReference>
<dbReference type="GO" id="GO:0000976">
    <property type="term" value="F:transcription cis-regulatory region binding"/>
    <property type="evidence" value="ECO:0007669"/>
    <property type="project" value="TreeGrafter"/>
</dbReference>
<dbReference type="InterPro" id="IPR009057">
    <property type="entry name" value="Homeodomain-like_sf"/>
</dbReference>
<dbReference type="Pfam" id="PF00440">
    <property type="entry name" value="TetR_N"/>
    <property type="match status" value="1"/>
</dbReference>
<accession>A0A2S0WQN7</accession>
<keyword evidence="5" id="KW-1185">Reference proteome</keyword>
<protein>
    <submittedName>
        <fullName evidence="4">TetR family transcriptional regulator</fullName>
    </submittedName>
</protein>
<name>A0A2S0WQN7_9ACTN</name>
<evidence type="ECO:0000313" key="5">
    <source>
        <dbReference type="Proteomes" id="UP000244384"/>
    </source>
</evidence>
<dbReference type="Proteomes" id="UP000244384">
    <property type="component" value="Chromosome"/>
</dbReference>
<dbReference type="PANTHER" id="PTHR30055">
    <property type="entry name" value="HTH-TYPE TRANSCRIPTIONAL REGULATOR RUTR"/>
    <property type="match status" value="1"/>
</dbReference>
<keyword evidence="1" id="KW-0805">Transcription regulation</keyword>
<dbReference type="InterPro" id="IPR001647">
    <property type="entry name" value="HTH_TetR"/>
</dbReference>
<dbReference type="PANTHER" id="PTHR30055:SF151">
    <property type="entry name" value="TRANSCRIPTIONAL REGULATORY PROTEIN"/>
    <property type="match status" value="1"/>
</dbReference>
<dbReference type="Pfam" id="PF02909">
    <property type="entry name" value="TetR_C_1"/>
    <property type="match status" value="1"/>
</dbReference>
<dbReference type="Gene3D" id="1.10.357.10">
    <property type="entry name" value="Tetracycline Repressor, domain 2"/>
    <property type="match status" value="1"/>
</dbReference>
<keyword evidence="2" id="KW-0238">DNA-binding</keyword>
<dbReference type="Gene3D" id="1.10.10.60">
    <property type="entry name" value="Homeodomain-like"/>
    <property type="match status" value="1"/>
</dbReference>
<evidence type="ECO:0000313" key="4">
    <source>
        <dbReference type="EMBL" id="AWB93622.1"/>
    </source>
</evidence>
<organism evidence="4 5">
    <name type="scientific">Aeromicrobium chenweiae</name>
    <dbReference type="NCBI Taxonomy" id="2079793"/>
    <lineage>
        <taxon>Bacteria</taxon>
        <taxon>Bacillati</taxon>
        <taxon>Actinomycetota</taxon>
        <taxon>Actinomycetes</taxon>
        <taxon>Propionibacteriales</taxon>
        <taxon>Nocardioidaceae</taxon>
        <taxon>Aeromicrobium</taxon>
    </lineage>
</organism>
<gene>
    <name evidence="4" type="ORF">C3E78_16170</name>
</gene>
<dbReference type="GO" id="GO:0003700">
    <property type="term" value="F:DNA-binding transcription factor activity"/>
    <property type="evidence" value="ECO:0007669"/>
    <property type="project" value="TreeGrafter"/>
</dbReference>
<dbReference type="GO" id="GO:0045892">
    <property type="term" value="P:negative regulation of DNA-templated transcription"/>
    <property type="evidence" value="ECO:0007669"/>
    <property type="project" value="InterPro"/>
</dbReference>
<sequence>MEAVLNEAVALLDEAGVPALTFRALAARLGGGVGSIYWYVASKDELLDRAADHVLAGVLADTEDVGEGDDPIADLRTIAVRMFDAIAVRPWLGAYFMRDSGIQPHMMRLYERLGQQILRLDLTTRQRFDAVSAVIGYVVGTAADMGQEPPREVAEGELTREEYLGHWADQWRALDPEAYPFVHHIVEEFAHHDDTAQFRAGLDLLLAGLRLQAEG</sequence>
<dbReference type="SUPFAM" id="SSF46689">
    <property type="entry name" value="Homeodomain-like"/>
    <property type="match status" value="1"/>
</dbReference>
<dbReference type="SUPFAM" id="SSF48498">
    <property type="entry name" value="Tetracyclin repressor-like, C-terminal domain"/>
    <property type="match status" value="1"/>
</dbReference>
<dbReference type="EMBL" id="CP026952">
    <property type="protein sequence ID" value="AWB93622.1"/>
    <property type="molecule type" value="Genomic_DNA"/>
</dbReference>
<dbReference type="InterPro" id="IPR050109">
    <property type="entry name" value="HTH-type_TetR-like_transc_reg"/>
</dbReference>
<keyword evidence="3" id="KW-0804">Transcription</keyword>
<accession>A0A5F2EUS8</accession>
<dbReference type="InterPro" id="IPR004111">
    <property type="entry name" value="Repressor_TetR_C"/>
</dbReference>
<dbReference type="OrthoDB" id="4427109at2"/>
<evidence type="ECO:0000256" key="3">
    <source>
        <dbReference type="ARBA" id="ARBA00023163"/>
    </source>
</evidence>
<evidence type="ECO:0000256" key="2">
    <source>
        <dbReference type="ARBA" id="ARBA00023125"/>
    </source>
</evidence>